<keyword evidence="1" id="KW-1133">Transmembrane helix</keyword>
<evidence type="ECO:0000256" key="1">
    <source>
        <dbReference type="SAM" id="Phobius"/>
    </source>
</evidence>
<keyword evidence="1" id="KW-0472">Membrane</keyword>
<evidence type="ECO:0000313" key="2">
    <source>
        <dbReference type="EMBL" id="KAE8022036.1"/>
    </source>
</evidence>
<keyword evidence="1" id="KW-0812">Transmembrane</keyword>
<evidence type="ECO:0000313" key="3">
    <source>
        <dbReference type="Proteomes" id="UP000327013"/>
    </source>
</evidence>
<dbReference type="PANTHER" id="PTHR38225">
    <property type="entry name" value="PROTEIN, PUTATIVE-RELATED"/>
    <property type="match status" value="1"/>
</dbReference>
<reference evidence="2 3" key="1">
    <citation type="submission" date="2019-06" db="EMBL/GenBank/DDBJ databases">
        <title>A chromosomal-level reference genome of Carpinus fangiana (Coryloideae, Betulaceae).</title>
        <authorList>
            <person name="Yang X."/>
            <person name="Wang Z."/>
            <person name="Zhang L."/>
            <person name="Hao G."/>
            <person name="Liu J."/>
            <person name="Yang Y."/>
        </authorList>
    </citation>
    <scope>NUCLEOTIDE SEQUENCE [LARGE SCALE GENOMIC DNA]</scope>
    <source>
        <strain evidence="2">Cfa_2016G</strain>
        <tissue evidence="2">Leaf</tissue>
    </source>
</reference>
<organism evidence="2 3">
    <name type="scientific">Carpinus fangiana</name>
    <dbReference type="NCBI Taxonomy" id="176857"/>
    <lineage>
        <taxon>Eukaryota</taxon>
        <taxon>Viridiplantae</taxon>
        <taxon>Streptophyta</taxon>
        <taxon>Embryophyta</taxon>
        <taxon>Tracheophyta</taxon>
        <taxon>Spermatophyta</taxon>
        <taxon>Magnoliopsida</taxon>
        <taxon>eudicotyledons</taxon>
        <taxon>Gunneridae</taxon>
        <taxon>Pentapetalae</taxon>
        <taxon>rosids</taxon>
        <taxon>fabids</taxon>
        <taxon>Fagales</taxon>
        <taxon>Betulaceae</taxon>
        <taxon>Carpinus</taxon>
    </lineage>
</organism>
<dbReference type="Proteomes" id="UP000327013">
    <property type="component" value="Chromosome 3"/>
</dbReference>
<protein>
    <submittedName>
        <fullName evidence="2">Uncharacterized protein</fullName>
    </submittedName>
</protein>
<dbReference type="EMBL" id="CM017323">
    <property type="protein sequence ID" value="KAE8022036.1"/>
    <property type="molecule type" value="Genomic_DNA"/>
</dbReference>
<keyword evidence="3" id="KW-1185">Reference proteome</keyword>
<sequence>MASCLPSFCVSIKPPQKHYIHRAVQVRAQSFGDEGRSSNIVDANLGVLREKIEVLKRKERLQRSSKRESGWNYVGGYDNRFKREREMSHFFELVGLVCRGFGFTCLAGTVCLFLVSFFFHLIQ</sequence>
<gene>
    <name evidence="2" type="ORF">FH972_007872</name>
</gene>
<feature type="transmembrane region" description="Helical" evidence="1">
    <location>
        <begin position="90"/>
        <end position="122"/>
    </location>
</feature>
<dbReference type="PANTHER" id="PTHR38225:SF4">
    <property type="entry name" value="PROTEIN, PUTATIVE-RELATED"/>
    <property type="match status" value="1"/>
</dbReference>
<name>A0A5N6QX05_9ROSI</name>
<dbReference type="OrthoDB" id="1667576at2759"/>
<dbReference type="AlphaFoldDB" id="A0A5N6QX05"/>
<accession>A0A5N6QX05</accession>
<proteinExistence type="predicted"/>